<feature type="repeat" description="TPR" evidence="3">
    <location>
        <begin position="272"/>
        <end position="305"/>
    </location>
</feature>
<feature type="repeat" description="TPR" evidence="3">
    <location>
        <begin position="204"/>
        <end position="237"/>
    </location>
</feature>
<dbReference type="SUPFAM" id="SSF48452">
    <property type="entry name" value="TPR-like"/>
    <property type="match status" value="1"/>
</dbReference>
<dbReference type="Pfam" id="PF18731">
    <property type="entry name" value="HEPN_Swt1"/>
    <property type="match status" value="1"/>
</dbReference>
<dbReference type="PROSITE" id="PS50005">
    <property type="entry name" value="TPR"/>
    <property type="match status" value="3"/>
</dbReference>
<dbReference type="Proteomes" id="UP001174909">
    <property type="component" value="Unassembled WGS sequence"/>
</dbReference>
<organism evidence="6 7">
    <name type="scientific">Geodia barretti</name>
    <name type="common">Barrett's horny sponge</name>
    <dbReference type="NCBI Taxonomy" id="519541"/>
    <lineage>
        <taxon>Eukaryota</taxon>
        <taxon>Metazoa</taxon>
        <taxon>Porifera</taxon>
        <taxon>Demospongiae</taxon>
        <taxon>Heteroscleromorpha</taxon>
        <taxon>Tetractinellida</taxon>
        <taxon>Astrophorina</taxon>
        <taxon>Geodiidae</taxon>
        <taxon>Geodia</taxon>
    </lineage>
</organism>
<dbReference type="Gene3D" id="1.25.40.10">
    <property type="entry name" value="Tetratricopeptide repeat domain"/>
    <property type="match status" value="1"/>
</dbReference>
<evidence type="ECO:0000256" key="1">
    <source>
        <dbReference type="ARBA" id="ARBA00022737"/>
    </source>
</evidence>
<evidence type="ECO:0000313" key="7">
    <source>
        <dbReference type="Proteomes" id="UP001174909"/>
    </source>
</evidence>
<feature type="repeat" description="TPR" evidence="3">
    <location>
        <begin position="238"/>
        <end position="271"/>
    </location>
</feature>
<feature type="region of interest" description="Disordered" evidence="4">
    <location>
        <begin position="141"/>
        <end position="199"/>
    </location>
</feature>
<dbReference type="PANTHER" id="PTHR44858:SF1">
    <property type="entry name" value="UDP-N-ACETYLGLUCOSAMINE--PEPTIDE N-ACETYLGLUCOSAMINYLTRANSFERASE SPINDLY-RELATED"/>
    <property type="match status" value="1"/>
</dbReference>
<evidence type="ECO:0000256" key="4">
    <source>
        <dbReference type="SAM" id="MobiDB-lite"/>
    </source>
</evidence>
<dbReference type="PANTHER" id="PTHR44858">
    <property type="entry name" value="TETRATRICOPEPTIDE REPEAT PROTEIN 6"/>
    <property type="match status" value="1"/>
</dbReference>
<dbReference type="InterPro" id="IPR050498">
    <property type="entry name" value="Ycf3"/>
</dbReference>
<evidence type="ECO:0000256" key="3">
    <source>
        <dbReference type="PROSITE-ProRule" id="PRU00339"/>
    </source>
</evidence>
<feature type="compositionally biased region" description="Basic and acidic residues" evidence="4">
    <location>
        <begin position="167"/>
        <end position="180"/>
    </location>
</feature>
<dbReference type="GO" id="GO:0046813">
    <property type="term" value="P:receptor-mediated virion attachment to host cell"/>
    <property type="evidence" value="ECO:0007669"/>
    <property type="project" value="TreeGrafter"/>
</dbReference>
<gene>
    <name evidence="6" type="ORF">GBAR_LOCUS6613</name>
</gene>
<dbReference type="Pfam" id="PF13181">
    <property type="entry name" value="TPR_8"/>
    <property type="match status" value="1"/>
</dbReference>
<evidence type="ECO:0000313" key="6">
    <source>
        <dbReference type="EMBL" id="CAI8009942.1"/>
    </source>
</evidence>
<reference evidence="6" key="1">
    <citation type="submission" date="2023-03" db="EMBL/GenBank/DDBJ databases">
        <authorList>
            <person name="Steffen K."/>
            <person name="Cardenas P."/>
        </authorList>
    </citation>
    <scope>NUCLEOTIDE SEQUENCE</scope>
</reference>
<dbReference type="Pfam" id="PF00515">
    <property type="entry name" value="TPR_1"/>
    <property type="match status" value="2"/>
</dbReference>
<dbReference type="EMBL" id="CASHTH010000998">
    <property type="protein sequence ID" value="CAI8009942.1"/>
    <property type="molecule type" value="Genomic_DNA"/>
</dbReference>
<comment type="caution">
    <text evidence="6">The sequence shown here is derived from an EMBL/GenBank/DDBJ whole genome shotgun (WGS) entry which is preliminary data.</text>
</comment>
<dbReference type="InterPro" id="IPR041650">
    <property type="entry name" value="HEPN_Swt1"/>
</dbReference>
<keyword evidence="7" id="KW-1185">Reference proteome</keyword>
<dbReference type="InterPro" id="IPR011990">
    <property type="entry name" value="TPR-like_helical_dom_sf"/>
</dbReference>
<protein>
    <submittedName>
        <fullName evidence="6">Small glutamine-rich tetratricopeptide repeat-containing protein alpha</fullName>
    </submittedName>
</protein>
<dbReference type="AlphaFoldDB" id="A0AA35WE15"/>
<feature type="compositionally biased region" description="Low complexity" evidence="4">
    <location>
        <begin position="181"/>
        <end position="190"/>
    </location>
</feature>
<sequence length="337" mass="37017">MTATAPYNNHSLVGEALRLLAAGLGPYVIGKMKEAVDAGRYVPDDSEALGEIAADVAVTLRVMTTAWNDVFRDRLGPAERSLVSEIREIRNRWAHQEGFDDDDLDRALDSVGRLLGAVGAVDQAKRIDAAKHRLRLKRYGAASTPANGAAGSASDPEVQPEPAGEPAESRPADRRNEAEARPAAAPSPDAGNRPANPAVNDDAVQEHILKGVEYRRQEHFEHAMGEFEQALSINPERADAWFNRGMTWGIMGDHRRAITDFNRAIAIAPLYAEAYNCRGYAHFCLEDYRQAVEDLERASRLNPDDELIQGNLQQARLRFLQQPGNPNTARHGLGPML</sequence>
<accession>A0AA35WE15</accession>
<keyword evidence="1" id="KW-0677">Repeat</keyword>
<proteinExistence type="predicted"/>
<feature type="domain" description="Swt1-like HEPN" evidence="5">
    <location>
        <begin position="16"/>
        <end position="119"/>
    </location>
</feature>
<evidence type="ECO:0000256" key="2">
    <source>
        <dbReference type="ARBA" id="ARBA00022803"/>
    </source>
</evidence>
<keyword evidence="2 3" id="KW-0802">TPR repeat</keyword>
<dbReference type="InterPro" id="IPR019734">
    <property type="entry name" value="TPR_rpt"/>
</dbReference>
<evidence type="ECO:0000259" key="5">
    <source>
        <dbReference type="Pfam" id="PF18731"/>
    </source>
</evidence>
<name>A0AA35WE15_GEOBA</name>
<dbReference type="SMART" id="SM00028">
    <property type="entry name" value="TPR"/>
    <property type="match status" value="3"/>
</dbReference>